<dbReference type="RefSeq" id="WP_194536410.1">
    <property type="nucleotide sequence ID" value="NZ_JACEFB010000001.1"/>
</dbReference>
<protein>
    <submittedName>
        <fullName evidence="2">PhnD/SsuA/transferrin family substrate-binding protein</fullName>
    </submittedName>
</protein>
<proteinExistence type="predicted"/>
<evidence type="ECO:0000256" key="1">
    <source>
        <dbReference type="SAM" id="SignalP"/>
    </source>
</evidence>
<organism evidence="2 3">
    <name type="scientific">Thermogemmata fonticola</name>
    <dbReference type="NCBI Taxonomy" id="2755323"/>
    <lineage>
        <taxon>Bacteria</taxon>
        <taxon>Pseudomonadati</taxon>
        <taxon>Planctomycetota</taxon>
        <taxon>Planctomycetia</taxon>
        <taxon>Gemmatales</taxon>
        <taxon>Gemmataceae</taxon>
        <taxon>Thermogemmata</taxon>
    </lineage>
</organism>
<feature type="chain" id="PRO_5031389199" evidence="1">
    <location>
        <begin position="29"/>
        <end position="324"/>
    </location>
</feature>
<dbReference type="PANTHER" id="PTHR35841:SF1">
    <property type="entry name" value="PHOSPHONATES-BINDING PERIPLASMIC PROTEIN"/>
    <property type="match status" value="1"/>
</dbReference>
<feature type="signal peptide" evidence="1">
    <location>
        <begin position="1"/>
        <end position="28"/>
    </location>
</feature>
<keyword evidence="1" id="KW-0732">Signal</keyword>
<dbReference type="Proteomes" id="UP000542342">
    <property type="component" value="Unassembled WGS sequence"/>
</dbReference>
<evidence type="ECO:0000313" key="3">
    <source>
        <dbReference type="Proteomes" id="UP000542342"/>
    </source>
</evidence>
<gene>
    <name evidence="2" type="ORF">H0921_02385</name>
</gene>
<keyword evidence="3" id="KW-1185">Reference proteome</keyword>
<dbReference type="Pfam" id="PF12974">
    <property type="entry name" value="Phosphonate-bd"/>
    <property type="match status" value="1"/>
</dbReference>
<dbReference type="SUPFAM" id="SSF53850">
    <property type="entry name" value="Periplasmic binding protein-like II"/>
    <property type="match status" value="1"/>
</dbReference>
<sequence>MIRGRMYVWAGSSGATLLFLSSLLSTPAADTNAAPAPAATPATVSSTVASPAARTPAQPAQFIRVGFPAGLFRDVPEVLIQAAATPFKKTLHKELGLHGDMVVVPDYKALAEQLRDGKLEIGVFHGFEYAWIKDTPGIVPLVVTHPTCGRVQACLVVHTDCPAQGPQQLKGACIAIPRGCKAHCLLFLERLRNDPAIPTGDCCPMKPAGQSAEEVLDAVVAGTCVAALVDIGTLQAYRELKPGLAQKLKVLAQSPPLPPAVIVWRQGSLTPEQIAKIREGLLSCHKTPIGRTFTHFWQLECFKEVTPEYLTLVEDCLKHYPPAK</sequence>
<dbReference type="Gene3D" id="3.40.190.10">
    <property type="entry name" value="Periplasmic binding protein-like II"/>
    <property type="match status" value="2"/>
</dbReference>
<accession>A0A7V9AAG0</accession>
<dbReference type="AlphaFoldDB" id="A0A7V9AAG0"/>
<evidence type="ECO:0000313" key="2">
    <source>
        <dbReference type="EMBL" id="MBA2225003.1"/>
    </source>
</evidence>
<dbReference type="PANTHER" id="PTHR35841">
    <property type="entry name" value="PHOSPHONATES-BINDING PERIPLASMIC PROTEIN"/>
    <property type="match status" value="1"/>
</dbReference>
<name>A0A7V9AAG0_9BACT</name>
<comment type="caution">
    <text evidence="2">The sequence shown here is derived from an EMBL/GenBank/DDBJ whole genome shotgun (WGS) entry which is preliminary data.</text>
</comment>
<dbReference type="EMBL" id="JACEFB010000001">
    <property type="protein sequence ID" value="MBA2225003.1"/>
    <property type="molecule type" value="Genomic_DNA"/>
</dbReference>
<reference evidence="2 3" key="1">
    <citation type="submission" date="2020-07" db="EMBL/GenBank/DDBJ databases">
        <title>Thermogemmata thermophila gen. nov., sp. nov., a novel moderate thermophilic planctomycete from a Kamchatka hot spring.</title>
        <authorList>
            <person name="Elcheninov A.G."/>
            <person name="Podosokorskaya O.A."/>
            <person name="Kovaleva O.L."/>
            <person name="Novikov A."/>
            <person name="Bonch-Osmolovskaya E.A."/>
            <person name="Toshchakov S.V."/>
            <person name="Kublanov I.V."/>
        </authorList>
    </citation>
    <scope>NUCLEOTIDE SEQUENCE [LARGE SCALE GENOMIC DNA]</scope>
    <source>
        <strain evidence="2 3">2918</strain>
    </source>
</reference>